<keyword evidence="2" id="KW-1003">Cell membrane</keyword>
<feature type="transmembrane region" description="Helical" evidence="6">
    <location>
        <begin position="493"/>
        <end position="510"/>
    </location>
</feature>
<evidence type="ECO:0000256" key="1">
    <source>
        <dbReference type="ARBA" id="ARBA00004651"/>
    </source>
</evidence>
<dbReference type="RefSeq" id="WP_069835974.1">
    <property type="nucleotide sequence ID" value="NZ_MDGQ01000005.1"/>
</dbReference>
<evidence type="ECO:0000256" key="4">
    <source>
        <dbReference type="ARBA" id="ARBA00022989"/>
    </source>
</evidence>
<keyword evidence="8" id="KW-1185">Reference proteome</keyword>
<evidence type="ECO:0000256" key="3">
    <source>
        <dbReference type="ARBA" id="ARBA00022692"/>
    </source>
</evidence>
<evidence type="ECO:0000313" key="7">
    <source>
        <dbReference type="EMBL" id="OEK04469.1"/>
    </source>
</evidence>
<dbReference type="OrthoDB" id="1096108at2"/>
<organism evidence="7 8">
    <name type="scientific">Roseivirga misakiensis</name>
    <dbReference type="NCBI Taxonomy" id="1563681"/>
    <lineage>
        <taxon>Bacteria</taxon>
        <taxon>Pseudomonadati</taxon>
        <taxon>Bacteroidota</taxon>
        <taxon>Cytophagia</taxon>
        <taxon>Cytophagales</taxon>
        <taxon>Roseivirgaceae</taxon>
        <taxon>Roseivirga</taxon>
    </lineage>
</organism>
<dbReference type="Pfam" id="PF03739">
    <property type="entry name" value="LptF_LptG"/>
    <property type="match status" value="2"/>
</dbReference>
<sequence>MKKIDRLVFGSFIGPFLLTLVVVDFILLLVTLLKYFDQIMGKGLSAATFAELITYFSISSSPDAFPLAVLLSSIMTYGNLGEHSELTAVKSSGISLVRTLLPIFLFVILLTGFTYYSNTQLVPKTNLKTYSLLWDMRTKKPALDIKEGVFYTGIPGYSIKVNEKIGDEQLKDIIIYDHSKSNVQGNTEVILADSGRMYSFMNQRYLTLELYDGTRYQENVKENFEDKAAGGQFVRDDFTFSKMSFDLSSFEMGDTDENLFRRSRLVQTRDQLKLGIDSMQRDIHNREEQMFSFVANTFNYHFVNASPVPDQIAIPKAYYDSLRQARIDARMAKYDQPDSGRVVESPEKVQLAVTENKQALKNRPGNINEAQAKTNNQVESRTQVVNNQRKVTPAYKQRSFEENIEFFENYFNPKDTLVRRDNTRMSSALSFGINKSRSAQNILKSRLTALDNIKRDQRKYVVTKNQQISRSMACLIMFLIGAPIGAIIKKGGLGLPVIVSVIFFLIYYVFNTTGDKWGKEGVMDPAIAVWISNAVLLPFGLFFLRQARNDASLFEVDFYSSLLNKLKKPFSKKKELKTA</sequence>
<dbReference type="EMBL" id="MDGQ01000005">
    <property type="protein sequence ID" value="OEK04469.1"/>
    <property type="molecule type" value="Genomic_DNA"/>
</dbReference>
<evidence type="ECO:0000256" key="6">
    <source>
        <dbReference type="SAM" id="Phobius"/>
    </source>
</evidence>
<comment type="caution">
    <text evidence="7">The sequence shown here is derived from an EMBL/GenBank/DDBJ whole genome shotgun (WGS) entry which is preliminary data.</text>
</comment>
<feature type="transmembrane region" description="Helical" evidence="6">
    <location>
        <begin position="468"/>
        <end position="488"/>
    </location>
</feature>
<keyword evidence="3 6" id="KW-0812">Transmembrane</keyword>
<evidence type="ECO:0008006" key="9">
    <source>
        <dbReference type="Google" id="ProtNLM"/>
    </source>
</evidence>
<dbReference type="AlphaFoldDB" id="A0A1E5SZA9"/>
<gene>
    <name evidence="7" type="ORF">BFP71_13435</name>
</gene>
<dbReference type="InterPro" id="IPR005495">
    <property type="entry name" value="LptG/LptF_permease"/>
</dbReference>
<feature type="transmembrane region" description="Helical" evidence="6">
    <location>
        <begin position="522"/>
        <end position="544"/>
    </location>
</feature>
<evidence type="ECO:0000256" key="2">
    <source>
        <dbReference type="ARBA" id="ARBA00022475"/>
    </source>
</evidence>
<dbReference type="Proteomes" id="UP000095552">
    <property type="component" value="Unassembled WGS sequence"/>
</dbReference>
<keyword evidence="4 6" id="KW-1133">Transmembrane helix</keyword>
<feature type="transmembrane region" description="Helical" evidence="6">
    <location>
        <begin position="64"/>
        <end position="81"/>
    </location>
</feature>
<dbReference type="PANTHER" id="PTHR33529">
    <property type="entry name" value="SLR0882 PROTEIN-RELATED"/>
    <property type="match status" value="1"/>
</dbReference>
<evidence type="ECO:0000313" key="8">
    <source>
        <dbReference type="Proteomes" id="UP000095552"/>
    </source>
</evidence>
<reference evidence="7 8" key="1">
    <citation type="submission" date="2016-08" db="EMBL/GenBank/DDBJ databases">
        <title>Draft genome of Fabibacter sp. strain SK-8.</title>
        <authorList>
            <person name="Wong S.-K."/>
            <person name="Hamasaki K."/>
            <person name="Yoshizawa S."/>
        </authorList>
    </citation>
    <scope>NUCLEOTIDE SEQUENCE [LARGE SCALE GENOMIC DNA]</scope>
    <source>
        <strain evidence="7 8">SK-8</strain>
    </source>
</reference>
<keyword evidence="5 6" id="KW-0472">Membrane</keyword>
<protein>
    <recommendedName>
        <fullName evidence="9">Permease</fullName>
    </recommendedName>
</protein>
<dbReference type="GO" id="GO:0043190">
    <property type="term" value="C:ATP-binding cassette (ABC) transporter complex"/>
    <property type="evidence" value="ECO:0007669"/>
    <property type="project" value="TreeGrafter"/>
</dbReference>
<dbReference type="PANTHER" id="PTHR33529:SF6">
    <property type="entry name" value="YJGP_YJGQ FAMILY PERMEASE"/>
    <property type="match status" value="1"/>
</dbReference>
<comment type="subcellular location">
    <subcellularLocation>
        <location evidence="1">Cell membrane</location>
        <topology evidence="1">Multi-pass membrane protein</topology>
    </subcellularLocation>
</comment>
<feature type="transmembrane region" description="Helical" evidence="6">
    <location>
        <begin position="93"/>
        <end position="116"/>
    </location>
</feature>
<feature type="transmembrane region" description="Helical" evidence="6">
    <location>
        <begin position="12"/>
        <end position="32"/>
    </location>
</feature>
<proteinExistence type="predicted"/>
<evidence type="ECO:0000256" key="5">
    <source>
        <dbReference type="ARBA" id="ARBA00023136"/>
    </source>
</evidence>
<dbReference type="STRING" id="1563681.BFP71_13435"/>
<accession>A0A1E5SZA9</accession>
<dbReference type="GO" id="GO:0015920">
    <property type="term" value="P:lipopolysaccharide transport"/>
    <property type="evidence" value="ECO:0007669"/>
    <property type="project" value="TreeGrafter"/>
</dbReference>
<name>A0A1E5SZA9_9BACT</name>